<comment type="caution">
    <text evidence="1">The sequence shown here is derived from an EMBL/GenBank/DDBJ whole genome shotgun (WGS) entry which is preliminary data.</text>
</comment>
<dbReference type="AlphaFoldDB" id="A0AA38T838"/>
<dbReference type="Proteomes" id="UP001172457">
    <property type="component" value="Chromosome 3"/>
</dbReference>
<protein>
    <submittedName>
        <fullName evidence="1">Uncharacterized protein</fullName>
    </submittedName>
</protein>
<sequence>MIRVGARTSITKLGPRERNSTSETHLVYIYIYRFKIIRHQPAETTFLHLKLYNKTSAFAVKVRTFFYLQHILLQSFMKRNQPITCERIYIYIYIIIEWFKQEQNQFARMKEPCKSQVILYNARPLAPTHTPCRQVYYTRFFLFSTKSHVGLNEKHLNLRKSEEQSQPLISRVRFKC</sequence>
<evidence type="ECO:0000313" key="2">
    <source>
        <dbReference type="Proteomes" id="UP001172457"/>
    </source>
</evidence>
<evidence type="ECO:0000313" key="1">
    <source>
        <dbReference type="EMBL" id="KAJ9556094.1"/>
    </source>
</evidence>
<proteinExistence type="predicted"/>
<keyword evidence="2" id="KW-1185">Reference proteome</keyword>
<name>A0AA38T838_9ASTR</name>
<dbReference type="EMBL" id="JARYMX010000003">
    <property type="protein sequence ID" value="KAJ9556094.1"/>
    <property type="molecule type" value="Genomic_DNA"/>
</dbReference>
<accession>A0AA38T838</accession>
<gene>
    <name evidence="1" type="ORF">OSB04_010708</name>
</gene>
<reference evidence="1" key="1">
    <citation type="submission" date="2023-03" db="EMBL/GenBank/DDBJ databases">
        <title>Chromosome-scale reference genome and RAD-based genetic map of yellow starthistle (Centaurea solstitialis) reveal putative structural variation and QTLs associated with invader traits.</title>
        <authorList>
            <person name="Reatini B."/>
            <person name="Cang F.A."/>
            <person name="Jiang Q."/>
            <person name="Mckibben M.T.W."/>
            <person name="Barker M.S."/>
            <person name="Rieseberg L.H."/>
            <person name="Dlugosch K.M."/>
        </authorList>
    </citation>
    <scope>NUCLEOTIDE SEQUENCE</scope>
    <source>
        <strain evidence="1">CAN-66</strain>
        <tissue evidence="1">Leaf</tissue>
    </source>
</reference>
<organism evidence="1 2">
    <name type="scientific">Centaurea solstitialis</name>
    <name type="common">yellow star-thistle</name>
    <dbReference type="NCBI Taxonomy" id="347529"/>
    <lineage>
        <taxon>Eukaryota</taxon>
        <taxon>Viridiplantae</taxon>
        <taxon>Streptophyta</taxon>
        <taxon>Embryophyta</taxon>
        <taxon>Tracheophyta</taxon>
        <taxon>Spermatophyta</taxon>
        <taxon>Magnoliopsida</taxon>
        <taxon>eudicotyledons</taxon>
        <taxon>Gunneridae</taxon>
        <taxon>Pentapetalae</taxon>
        <taxon>asterids</taxon>
        <taxon>campanulids</taxon>
        <taxon>Asterales</taxon>
        <taxon>Asteraceae</taxon>
        <taxon>Carduoideae</taxon>
        <taxon>Cardueae</taxon>
        <taxon>Centaureinae</taxon>
        <taxon>Centaurea</taxon>
    </lineage>
</organism>